<evidence type="ECO:0000313" key="3">
    <source>
        <dbReference type="Proteomes" id="UP000032141"/>
    </source>
</evidence>
<feature type="region of interest" description="Disordered" evidence="1">
    <location>
        <begin position="75"/>
        <end position="106"/>
    </location>
</feature>
<protein>
    <submittedName>
        <fullName evidence="2">Uncharacterized protein</fullName>
    </submittedName>
</protein>
<evidence type="ECO:0000313" key="2">
    <source>
        <dbReference type="EnsemblPlants" id="Bo2g121130.1"/>
    </source>
</evidence>
<dbReference type="HOGENOM" id="CLU_2229971_0_0_1"/>
<sequence length="106" mass="11571">ASAPLPPAAAPAPAPSGPPGVGSTSRFNRSGNGIRTWINRMMYSALDIGHPTFTDFPTEKQHLWFRQFAGSDPRKFPMKIPRNISSELPRIGPSESPSKYPEEVLP</sequence>
<dbReference type="AlphaFoldDB" id="A0A0D3AU04"/>
<dbReference type="Proteomes" id="UP000032141">
    <property type="component" value="Chromosome C2"/>
</dbReference>
<dbReference type="EnsemblPlants" id="Bo2g121130.1">
    <property type="protein sequence ID" value="Bo2g121130.1"/>
    <property type="gene ID" value="Bo2g121130"/>
</dbReference>
<reference evidence="2" key="2">
    <citation type="submission" date="2015-03" db="UniProtKB">
        <authorList>
            <consortium name="EnsemblPlants"/>
        </authorList>
    </citation>
    <scope>IDENTIFICATION</scope>
</reference>
<dbReference type="Gramene" id="Bo2g121130.1">
    <property type="protein sequence ID" value="Bo2g121130.1"/>
    <property type="gene ID" value="Bo2g121130"/>
</dbReference>
<organism evidence="2 3">
    <name type="scientific">Brassica oleracea var. oleracea</name>
    <dbReference type="NCBI Taxonomy" id="109376"/>
    <lineage>
        <taxon>Eukaryota</taxon>
        <taxon>Viridiplantae</taxon>
        <taxon>Streptophyta</taxon>
        <taxon>Embryophyta</taxon>
        <taxon>Tracheophyta</taxon>
        <taxon>Spermatophyta</taxon>
        <taxon>Magnoliopsida</taxon>
        <taxon>eudicotyledons</taxon>
        <taxon>Gunneridae</taxon>
        <taxon>Pentapetalae</taxon>
        <taxon>rosids</taxon>
        <taxon>malvids</taxon>
        <taxon>Brassicales</taxon>
        <taxon>Brassicaceae</taxon>
        <taxon>Brassiceae</taxon>
        <taxon>Brassica</taxon>
    </lineage>
</organism>
<keyword evidence="3" id="KW-1185">Reference proteome</keyword>
<evidence type="ECO:0000256" key="1">
    <source>
        <dbReference type="SAM" id="MobiDB-lite"/>
    </source>
</evidence>
<name>A0A0D3AU04_BRAOL</name>
<feature type="compositionally biased region" description="Pro residues" evidence="1">
    <location>
        <begin position="1"/>
        <end position="18"/>
    </location>
</feature>
<reference evidence="2 3" key="1">
    <citation type="journal article" date="2014" name="Genome Biol.">
        <title>Transcriptome and methylome profiling reveals relics of genome dominance in the mesopolyploid Brassica oleracea.</title>
        <authorList>
            <person name="Parkin I.A."/>
            <person name="Koh C."/>
            <person name="Tang H."/>
            <person name="Robinson S.J."/>
            <person name="Kagale S."/>
            <person name="Clarke W.E."/>
            <person name="Town C.D."/>
            <person name="Nixon J."/>
            <person name="Krishnakumar V."/>
            <person name="Bidwell S.L."/>
            <person name="Denoeud F."/>
            <person name="Belcram H."/>
            <person name="Links M.G."/>
            <person name="Just J."/>
            <person name="Clarke C."/>
            <person name="Bender T."/>
            <person name="Huebert T."/>
            <person name="Mason A.S."/>
            <person name="Pires J.C."/>
            <person name="Barker G."/>
            <person name="Moore J."/>
            <person name="Walley P.G."/>
            <person name="Manoli S."/>
            <person name="Batley J."/>
            <person name="Edwards D."/>
            <person name="Nelson M.N."/>
            <person name="Wang X."/>
            <person name="Paterson A.H."/>
            <person name="King G."/>
            <person name="Bancroft I."/>
            <person name="Chalhoub B."/>
            <person name="Sharpe A.G."/>
        </authorList>
    </citation>
    <scope>NUCLEOTIDE SEQUENCE</scope>
    <source>
        <strain evidence="2 3">cv. TO1000</strain>
    </source>
</reference>
<accession>A0A0D3AU04</accession>
<feature type="region of interest" description="Disordered" evidence="1">
    <location>
        <begin position="1"/>
        <end position="30"/>
    </location>
</feature>
<proteinExistence type="predicted"/>